<dbReference type="GO" id="GO:0005840">
    <property type="term" value="C:ribosome"/>
    <property type="evidence" value="ECO:0007669"/>
    <property type="project" value="UniProtKB-KW"/>
</dbReference>
<dbReference type="InterPro" id="IPR020939">
    <property type="entry name" value="Ribosomal_bL34_CS"/>
</dbReference>
<evidence type="ECO:0000256" key="1">
    <source>
        <dbReference type="ARBA" id="ARBA00010111"/>
    </source>
</evidence>
<evidence type="ECO:0000313" key="7">
    <source>
        <dbReference type="Proteomes" id="UP000268553"/>
    </source>
</evidence>
<dbReference type="Pfam" id="PF00468">
    <property type="entry name" value="Ribosomal_L34"/>
    <property type="match status" value="1"/>
</dbReference>
<keyword evidence="2 5" id="KW-0689">Ribosomal protein</keyword>
<proteinExistence type="inferred from homology"/>
<dbReference type="PANTHER" id="PTHR14503:SF4">
    <property type="entry name" value="LARGE RIBOSOMAL SUBUNIT PROTEIN BL34M"/>
    <property type="match status" value="1"/>
</dbReference>
<sequence>MKRTFQPSNLVRARRHGFRLRMSTAAGRNILNARRARGRKKLSA</sequence>
<protein>
    <recommendedName>
        <fullName evidence="4 5">Large ribosomal subunit protein bL34</fullName>
    </recommendedName>
</protein>
<dbReference type="GO" id="GO:0006412">
    <property type="term" value="P:translation"/>
    <property type="evidence" value="ECO:0007669"/>
    <property type="project" value="UniProtKB-UniRule"/>
</dbReference>
<evidence type="ECO:0000256" key="4">
    <source>
        <dbReference type="ARBA" id="ARBA00035177"/>
    </source>
</evidence>
<keyword evidence="3 5" id="KW-0687">Ribonucleoprotein</keyword>
<dbReference type="PANTHER" id="PTHR14503">
    <property type="entry name" value="MITOCHONDRIAL RIBOSOMAL PROTEIN 34 FAMILY MEMBER"/>
    <property type="match status" value="1"/>
</dbReference>
<dbReference type="GO" id="GO:0003735">
    <property type="term" value="F:structural constituent of ribosome"/>
    <property type="evidence" value="ECO:0007669"/>
    <property type="project" value="InterPro"/>
</dbReference>
<keyword evidence="7" id="KW-1185">Reference proteome</keyword>
<evidence type="ECO:0000256" key="2">
    <source>
        <dbReference type="ARBA" id="ARBA00022980"/>
    </source>
</evidence>
<dbReference type="RefSeq" id="WP_125230634.1">
    <property type="nucleotide sequence ID" value="NZ_RWJI01000001.1"/>
</dbReference>
<dbReference type="Proteomes" id="UP000268553">
    <property type="component" value="Unassembled WGS sequence"/>
</dbReference>
<name>A0A3R8RU36_9SPHN</name>
<dbReference type="OrthoDB" id="9804164at2"/>
<dbReference type="GO" id="GO:1990904">
    <property type="term" value="C:ribonucleoprotein complex"/>
    <property type="evidence" value="ECO:0007669"/>
    <property type="project" value="UniProtKB-KW"/>
</dbReference>
<accession>A0A3R8RU36</accession>
<evidence type="ECO:0000313" key="6">
    <source>
        <dbReference type="EMBL" id="RRQ52620.1"/>
    </source>
</evidence>
<dbReference type="Gene3D" id="1.10.287.3980">
    <property type="match status" value="1"/>
</dbReference>
<dbReference type="NCBIfam" id="TIGR01030">
    <property type="entry name" value="rpmH_bact"/>
    <property type="match status" value="1"/>
</dbReference>
<evidence type="ECO:0000256" key="3">
    <source>
        <dbReference type="ARBA" id="ARBA00023274"/>
    </source>
</evidence>
<dbReference type="HAMAP" id="MF_00391">
    <property type="entry name" value="Ribosomal_bL34"/>
    <property type="match status" value="1"/>
</dbReference>
<dbReference type="InterPro" id="IPR000271">
    <property type="entry name" value="Ribosomal_bL34"/>
</dbReference>
<evidence type="ECO:0000256" key="5">
    <source>
        <dbReference type="HAMAP-Rule" id="MF_00391"/>
    </source>
</evidence>
<comment type="caution">
    <text evidence="6">The sequence shown here is derived from an EMBL/GenBank/DDBJ whole genome shotgun (WGS) entry which is preliminary data.</text>
</comment>
<gene>
    <name evidence="5" type="primary">rpmH</name>
    <name evidence="6" type="ORF">D7D48_07265</name>
</gene>
<dbReference type="AlphaFoldDB" id="A0A3R8RU36"/>
<dbReference type="EMBL" id="RWJI01000001">
    <property type="protein sequence ID" value="RRQ52620.1"/>
    <property type="molecule type" value="Genomic_DNA"/>
</dbReference>
<reference evidence="6 7" key="1">
    <citation type="submission" date="2018-12" db="EMBL/GenBank/DDBJ databases">
        <authorList>
            <person name="Kim S.-J."/>
            <person name="Jung G.-Y."/>
        </authorList>
    </citation>
    <scope>NUCLEOTIDE SEQUENCE [LARGE SCALE GENOMIC DNA]</scope>
    <source>
        <strain evidence="6 7">03SU3-P</strain>
    </source>
</reference>
<comment type="similarity">
    <text evidence="1 5">Belongs to the bacterial ribosomal protein bL34 family.</text>
</comment>
<dbReference type="PROSITE" id="PS00784">
    <property type="entry name" value="RIBOSOMAL_L34"/>
    <property type="match status" value="1"/>
</dbReference>
<organism evidence="6 7">
    <name type="scientific">Sphingorhabdus wooponensis</name>
    <dbReference type="NCBI Taxonomy" id="940136"/>
    <lineage>
        <taxon>Bacteria</taxon>
        <taxon>Pseudomonadati</taxon>
        <taxon>Pseudomonadota</taxon>
        <taxon>Alphaproteobacteria</taxon>
        <taxon>Sphingomonadales</taxon>
        <taxon>Sphingomonadaceae</taxon>
        <taxon>Sphingorhabdus</taxon>
    </lineage>
</organism>
<dbReference type="FunFam" id="1.10.287.3980:FF:000001">
    <property type="entry name" value="Mitochondrial ribosomal protein L34"/>
    <property type="match status" value="1"/>
</dbReference>